<keyword evidence="5" id="KW-0675">Receptor</keyword>
<dbReference type="EMBL" id="JH817728">
    <property type="protein sequence ID" value="EKC21365.1"/>
    <property type="molecule type" value="Genomic_DNA"/>
</dbReference>
<evidence type="ECO:0000313" key="6">
    <source>
        <dbReference type="EMBL" id="EKC21365.1"/>
    </source>
</evidence>
<comment type="subcellular location">
    <subcellularLocation>
        <location evidence="1">Membrane</location>
        <topology evidence="1">Multi-pass membrane protein</topology>
    </subcellularLocation>
</comment>
<keyword evidence="4" id="KW-0472">Membrane</keyword>
<dbReference type="PANTHER" id="PTHR21421:SF29">
    <property type="entry name" value="GUSTATORY RECEPTOR 5A FOR TREHALOSE-RELATED"/>
    <property type="match status" value="1"/>
</dbReference>
<evidence type="ECO:0000256" key="4">
    <source>
        <dbReference type="ARBA" id="ARBA00023136"/>
    </source>
</evidence>
<dbReference type="InterPro" id="IPR013604">
    <property type="entry name" value="7TM_chemorcpt"/>
</dbReference>
<dbReference type="GO" id="GO:0038023">
    <property type="term" value="F:signaling receptor activity"/>
    <property type="evidence" value="ECO:0007669"/>
    <property type="project" value="UniProtKB-ARBA"/>
</dbReference>
<name>K1PXY2_MAGGI</name>
<keyword evidence="2" id="KW-0812">Transmembrane</keyword>
<accession>K1PXY2</accession>
<reference evidence="6" key="1">
    <citation type="journal article" date="2012" name="Nature">
        <title>The oyster genome reveals stress adaptation and complexity of shell formation.</title>
        <authorList>
            <person name="Zhang G."/>
            <person name="Fang X."/>
            <person name="Guo X."/>
            <person name="Li L."/>
            <person name="Luo R."/>
            <person name="Xu F."/>
            <person name="Yang P."/>
            <person name="Zhang L."/>
            <person name="Wang X."/>
            <person name="Qi H."/>
            <person name="Xiong Z."/>
            <person name="Que H."/>
            <person name="Xie Y."/>
            <person name="Holland P.W."/>
            <person name="Paps J."/>
            <person name="Zhu Y."/>
            <person name="Wu F."/>
            <person name="Chen Y."/>
            <person name="Wang J."/>
            <person name="Peng C."/>
            <person name="Meng J."/>
            <person name="Yang L."/>
            <person name="Liu J."/>
            <person name="Wen B."/>
            <person name="Zhang N."/>
            <person name="Huang Z."/>
            <person name="Zhu Q."/>
            <person name="Feng Y."/>
            <person name="Mount A."/>
            <person name="Hedgecock D."/>
            <person name="Xu Z."/>
            <person name="Liu Y."/>
            <person name="Domazet-Loso T."/>
            <person name="Du Y."/>
            <person name="Sun X."/>
            <person name="Zhang S."/>
            <person name="Liu B."/>
            <person name="Cheng P."/>
            <person name="Jiang X."/>
            <person name="Li J."/>
            <person name="Fan D."/>
            <person name="Wang W."/>
            <person name="Fu W."/>
            <person name="Wang T."/>
            <person name="Wang B."/>
            <person name="Zhang J."/>
            <person name="Peng Z."/>
            <person name="Li Y."/>
            <person name="Li N."/>
            <person name="Wang J."/>
            <person name="Chen M."/>
            <person name="He Y."/>
            <person name="Tan F."/>
            <person name="Song X."/>
            <person name="Zheng Q."/>
            <person name="Huang R."/>
            <person name="Yang H."/>
            <person name="Du X."/>
            <person name="Chen L."/>
            <person name="Yang M."/>
            <person name="Gaffney P.M."/>
            <person name="Wang S."/>
            <person name="Luo L."/>
            <person name="She Z."/>
            <person name="Ming Y."/>
            <person name="Huang W."/>
            <person name="Zhang S."/>
            <person name="Huang B."/>
            <person name="Zhang Y."/>
            <person name="Qu T."/>
            <person name="Ni P."/>
            <person name="Miao G."/>
            <person name="Wang J."/>
            <person name="Wang Q."/>
            <person name="Steinberg C.E."/>
            <person name="Wang H."/>
            <person name="Li N."/>
            <person name="Qian L."/>
            <person name="Zhang G."/>
            <person name="Li Y."/>
            <person name="Yang H."/>
            <person name="Liu X."/>
            <person name="Wang J."/>
            <person name="Yin Y."/>
            <person name="Wang J."/>
        </authorList>
    </citation>
    <scope>NUCLEOTIDE SEQUENCE [LARGE SCALE GENOMIC DNA]</scope>
    <source>
        <strain evidence="6">05x7-T-G4-1.051#20</strain>
    </source>
</reference>
<dbReference type="GO" id="GO:0051606">
    <property type="term" value="P:detection of stimulus"/>
    <property type="evidence" value="ECO:0007669"/>
    <property type="project" value="UniProtKB-ARBA"/>
</dbReference>
<dbReference type="InParanoid" id="K1PXY2"/>
<proteinExistence type="predicted"/>
<dbReference type="GO" id="GO:0050909">
    <property type="term" value="P:sensory perception of taste"/>
    <property type="evidence" value="ECO:0007669"/>
    <property type="project" value="InterPro"/>
</dbReference>
<evidence type="ECO:0000256" key="5">
    <source>
        <dbReference type="ARBA" id="ARBA00023170"/>
    </source>
</evidence>
<organism evidence="6">
    <name type="scientific">Magallana gigas</name>
    <name type="common">Pacific oyster</name>
    <name type="synonym">Crassostrea gigas</name>
    <dbReference type="NCBI Taxonomy" id="29159"/>
    <lineage>
        <taxon>Eukaryota</taxon>
        <taxon>Metazoa</taxon>
        <taxon>Spiralia</taxon>
        <taxon>Lophotrochozoa</taxon>
        <taxon>Mollusca</taxon>
        <taxon>Bivalvia</taxon>
        <taxon>Autobranchia</taxon>
        <taxon>Pteriomorphia</taxon>
        <taxon>Ostreida</taxon>
        <taxon>Ostreoidea</taxon>
        <taxon>Ostreidae</taxon>
        <taxon>Magallana</taxon>
    </lineage>
</organism>
<dbReference type="PANTHER" id="PTHR21421">
    <property type="entry name" value="GUSTATORY RECEPTOR"/>
    <property type="match status" value="1"/>
</dbReference>
<sequence length="429" mass="48547">MPNIVVPVAEDKGLRRFDWMEEEDQGLRQAFRPLLWVLKSTGLLYGVNIQQKPGGYQGENDEQPTTSGKERKCSFWLFYDIVVFLILLGNFVNSLTTFKSATSFDGNVCNEIITATWFLQAACYALNNIIGCRNWNLFFEKWDELSKSIGFRHIKAPRRISIATCILYCFWLVASFGFMGIGIYFITSSGPSPPDDAVSIIVRIVQLTIYFYFVSAWFLLTAMFVVACYVIYIAFRHFKKKFTGAISGDGKFHGDMERYRLLHVKLVELLRIADDIFSMYVLVTIATIIPLIIFTLYFVLFETVDTFSYAATWWSVGLSVIQIVFVFMAGGVVNHEAHAVLTSIYSIDLRCLTAQESLQVRVDHIMTIFLTQLSSAPIGFTAFGLFTVDKPTIITFAGSIVTYAVVVVQFKPSETTLDQIQQVINCTTP</sequence>
<dbReference type="Pfam" id="PF08395">
    <property type="entry name" value="7tm_7"/>
    <property type="match status" value="1"/>
</dbReference>
<keyword evidence="3" id="KW-1133">Transmembrane helix</keyword>
<gene>
    <name evidence="6" type="ORF">CGI_10004020</name>
</gene>
<dbReference type="GO" id="GO:0016020">
    <property type="term" value="C:membrane"/>
    <property type="evidence" value="ECO:0007669"/>
    <property type="project" value="UniProtKB-SubCell"/>
</dbReference>
<evidence type="ECO:0000256" key="3">
    <source>
        <dbReference type="ARBA" id="ARBA00022989"/>
    </source>
</evidence>
<dbReference type="HOGENOM" id="CLU_639754_0_0_1"/>
<protein>
    <submittedName>
        <fullName evidence="6">Uncharacterized protein</fullName>
    </submittedName>
</protein>
<dbReference type="AlphaFoldDB" id="K1PXY2"/>
<evidence type="ECO:0000256" key="2">
    <source>
        <dbReference type="ARBA" id="ARBA00022692"/>
    </source>
</evidence>
<evidence type="ECO:0000256" key="1">
    <source>
        <dbReference type="ARBA" id="ARBA00004141"/>
    </source>
</evidence>